<feature type="transmembrane region" description="Helical" evidence="1">
    <location>
        <begin position="6"/>
        <end position="22"/>
    </location>
</feature>
<keyword evidence="1" id="KW-0812">Transmembrane</keyword>
<sequence>MNTRVIELAFLAIVAAFVGWLMRRKRQHRSTATTAGEPVGLPCMLKRPAQGSRWKAGRLLIDGAGPLAWEAAWGRRTTVLPTGLRQTGLRPPSPREAMAVNPRSAIVECESPEGQVLIAVMPEELDAATKALATG</sequence>
<keyword evidence="1" id="KW-1133">Transmembrane helix</keyword>
<dbReference type="Proteomes" id="UP000078468">
    <property type="component" value="Chromosome"/>
</dbReference>
<evidence type="ECO:0000313" key="3">
    <source>
        <dbReference type="Proteomes" id="UP000078468"/>
    </source>
</evidence>
<organism evidence="2 3">
    <name type="scientific">Streptomyces parvulus</name>
    <dbReference type="NCBI Taxonomy" id="146923"/>
    <lineage>
        <taxon>Bacteria</taxon>
        <taxon>Bacillati</taxon>
        <taxon>Actinomycetota</taxon>
        <taxon>Actinomycetes</taxon>
        <taxon>Kitasatosporales</taxon>
        <taxon>Streptomycetaceae</taxon>
        <taxon>Streptomyces</taxon>
    </lineage>
</organism>
<keyword evidence="1" id="KW-0472">Membrane</keyword>
<gene>
    <name evidence="2" type="ORF">Spa2297_00815</name>
</gene>
<accession>A0A191USH0</accession>
<dbReference type="CDD" id="cd12087">
    <property type="entry name" value="TM_EGFR-like"/>
    <property type="match status" value="1"/>
</dbReference>
<protein>
    <recommendedName>
        <fullName evidence="4">DUF2550 family protein</fullName>
    </recommendedName>
</protein>
<dbReference type="AlphaFoldDB" id="A0A191USH0"/>
<reference evidence="2 3" key="1">
    <citation type="submission" date="2016-05" db="EMBL/GenBank/DDBJ databases">
        <title>Non-Contiguous Finished Genome Sequence of Streptomyces parvulus 2297 Integrated Site-Specifically with Actinophage R4.</title>
        <authorList>
            <person name="Nishizawa T."/>
            <person name="Miura T."/>
            <person name="Harada C."/>
            <person name="Guo Y."/>
            <person name="Narisawa K."/>
            <person name="Ohta H."/>
            <person name="Takahashi H."/>
            <person name="Shirai M."/>
        </authorList>
    </citation>
    <scope>NUCLEOTIDE SEQUENCE [LARGE SCALE GENOMIC DNA]</scope>
    <source>
        <strain evidence="2 3">2297</strain>
    </source>
</reference>
<proteinExistence type="predicted"/>
<dbReference type="KEGG" id="spav:Spa2297_00815"/>
<dbReference type="EMBL" id="CP015866">
    <property type="protein sequence ID" value="ANJ05642.1"/>
    <property type="molecule type" value="Genomic_DNA"/>
</dbReference>
<evidence type="ECO:0000313" key="2">
    <source>
        <dbReference type="EMBL" id="ANJ05642.1"/>
    </source>
</evidence>
<evidence type="ECO:0000256" key="1">
    <source>
        <dbReference type="SAM" id="Phobius"/>
    </source>
</evidence>
<name>A0A191USH0_9ACTN</name>
<evidence type="ECO:0008006" key="4">
    <source>
        <dbReference type="Google" id="ProtNLM"/>
    </source>
</evidence>